<evidence type="ECO:0000313" key="2">
    <source>
        <dbReference type="EMBL" id="MFB5683576.1"/>
    </source>
</evidence>
<dbReference type="RefSeq" id="WP_375527307.1">
    <property type="nucleotide sequence ID" value="NZ_JBHILM010000028.1"/>
</dbReference>
<organism evidence="2 3">
    <name type="scientific">Paenibacillus terreus</name>
    <dbReference type="NCBI Taxonomy" id="1387834"/>
    <lineage>
        <taxon>Bacteria</taxon>
        <taxon>Bacillati</taxon>
        <taxon>Bacillota</taxon>
        <taxon>Bacilli</taxon>
        <taxon>Bacillales</taxon>
        <taxon>Paenibacillaceae</taxon>
        <taxon>Paenibacillus</taxon>
    </lineage>
</organism>
<reference evidence="2 3" key="1">
    <citation type="submission" date="2024-09" db="EMBL/GenBank/DDBJ databases">
        <authorList>
            <person name="Ruan L."/>
        </authorList>
    </citation>
    <scope>NUCLEOTIDE SEQUENCE [LARGE SCALE GENOMIC DNA]</scope>
    <source>
        <strain evidence="2 3">D33</strain>
    </source>
</reference>
<accession>A0ABV5BGD4</accession>
<protein>
    <submittedName>
        <fullName evidence="2">Uncharacterized protein</fullName>
    </submittedName>
</protein>
<sequence>MRQAPKEASAVTIAVCFPASRREAAVIMTAEEKSSEFCTLGKGRGPGENLPPRQAQVY</sequence>
<keyword evidence="3" id="KW-1185">Reference proteome</keyword>
<proteinExistence type="predicted"/>
<evidence type="ECO:0000256" key="1">
    <source>
        <dbReference type="SAM" id="MobiDB-lite"/>
    </source>
</evidence>
<dbReference type="EMBL" id="JBHILM010000028">
    <property type="protein sequence ID" value="MFB5683576.1"/>
    <property type="molecule type" value="Genomic_DNA"/>
</dbReference>
<name>A0ABV5BGD4_9BACL</name>
<comment type="caution">
    <text evidence="2">The sequence shown here is derived from an EMBL/GenBank/DDBJ whole genome shotgun (WGS) entry which is preliminary data.</text>
</comment>
<feature type="region of interest" description="Disordered" evidence="1">
    <location>
        <begin position="38"/>
        <end position="58"/>
    </location>
</feature>
<gene>
    <name evidence="2" type="ORF">ACE3NQ_21925</name>
</gene>
<dbReference type="Proteomes" id="UP001580407">
    <property type="component" value="Unassembled WGS sequence"/>
</dbReference>
<evidence type="ECO:0000313" key="3">
    <source>
        <dbReference type="Proteomes" id="UP001580407"/>
    </source>
</evidence>